<evidence type="ECO:0000259" key="2">
    <source>
        <dbReference type="Pfam" id="PF22041"/>
    </source>
</evidence>
<name>A0AAE1CG90_9PEZI</name>
<reference evidence="3" key="1">
    <citation type="journal article" date="2023" name="Mol. Phylogenet. Evol.">
        <title>Genome-scale phylogeny and comparative genomics of the fungal order Sordariales.</title>
        <authorList>
            <person name="Hensen N."/>
            <person name="Bonometti L."/>
            <person name="Westerberg I."/>
            <person name="Brannstrom I.O."/>
            <person name="Guillou S."/>
            <person name="Cros-Aarteil S."/>
            <person name="Calhoun S."/>
            <person name="Haridas S."/>
            <person name="Kuo A."/>
            <person name="Mondo S."/>
            <person name="Pangilinan J."/>
            <person name="Riley R."/>
            <person name="LaButti K."/>
            <person name="Andreopoulos B."/>
            <person name="Lipzen A."/>
            <person name="Chen C."/>
            <person name="Yan M."/>
            <person name="Daum C."/>
            <person name="Ng V."/>
            <person name="Clum A."/>
            <person name="Steindorff A."/>
            <person name="Ohm R.A."/>
            <person name="Martin F."/>
            <person name="Silar P."/>
            <person name="Natvig D.O."/>
            <person name="Lalanne C."/>
            <person name="Gautier V."/>
            <person name="Ament-Velasquez S.L."/>
            <person name="Kruys A."/>
            <person name="Hutchinson M.I."/>
            <person name="Powell A.J."/>
            <person name="Barry K."/>
            <person name="Miller A.N."/>
            <person name="Grigoriev I.V."/>
            <person name="Debuchy R."/>
            <person name="Gladieux P."/>
            <person name="Hiltunen Thoren M."/>
            <person name="Johannesson H."/>
        </authorList>
    </citation>
    <scope>NUCLEOTIDE SEQUENCE</scope>
    <source>
        <strain evidence="3">CBS 314.62</strain>
    </source>
</reference>
<dbReference type="InterPro" id="IPR036249">
    <property type="entry name" value="Thioredoxin-like_sf"/>
</dbReference>
<proteinExistence type="predicted"/>
<dbReference type="EMBL" id="JAULSO010000001">
    <property type="protein sequence ID" value="KAK3693432.1"/>
    <property type="molecule type" value="Genomic_DNA"/>
</dbReference>
<dbReference type="SUPFAM" id="SSF47616">
    <property type="entry name" value="GST C-terminal domain-like"/>
    <property type="match status" value="1"/>
</dbReference>
<dbReference type="InterPro" id="IPR054416">
    <property type="entry name" value="GST_UstS-like_C"/>
</dbReference>
<feature type="domain" description="Glutathione S-transferase UstS-like C-terminal" evidence="2">
    <location>
        <begin position="112"/>
        <end position="237"/>
    </location>
</feature>
<evidence type="ECO:0008006" key="5">
    <source>
        <dbReference type="Google" id="ProtNLM"/>
    </source>
</evidence>
<dbReference type="Pfam" id="PF22041">
    <property type="entry name" value="GST_C_7"/>
    <property type="match status" value="1"/>
</dbReference>
<reference evidence="3" key="2">
    <citation type="submission" date="2023-06" db="EMBL/GenBank/DDBJ databases">
        <authorList>
            <consortium name="Lawrence Berkeley National Laboratory"/>
            <person name="Haridas S."/>
            <person name="Hensen N."/>
            <person name="Bonometti L."/>
            <person name="Westerberg I."/>
            <person name="Brannstrom I.O."/>
            <person name="Guillou S."/>
            <person name="Cros-Aarteil S."/>
            <person name="Calhoun S."/>
            <person name="Kuo A."/>
            <person name="Mondo S."/>
            <person name="Pangilinan J."/>
            <person name="Riley R."/>
            <person name="Labutti K."/>
            <person name="Andreopoulos B."/>
            <person name="Lipzen A."/>
            <person name="Chen C."/>
            <person name="Yanf M."/>
            <person name="Daum C."/>
            <person name="Ng V."/>
            <person name="Clum A."/>
            <person name="Steindorff A."/>
            <person name="Ohm R."/>
            <person name="Martin F."/>
            <person name="Silar P."/>
            <person name="Natvig D."/>
            <person name="Lalanne C."/>
            <person name="Gautier V."/>
            <person name="Ament-Velasquez S.L."/>
            <person name="Kruys A."/>
            <person name="Hutchinson M.I."/>
            <person name="Powell A.J."/>
            <person name="Barry K."/>
            <person name="Miller A.N."/>
            <person name="Grigoriev I.V."/>
            <person name="Debuchy R."/>
            <person name="Gladieux P."/>
            <person name="Thoren M.H."/>
            <person name="Johannesson H."/>
        </authorList>
    </citation>
    <scope>NUCLEOTIDE SEQUENCE</scope>
    <source>
        <strain evidence="3">CBS 314.62</strain>
    </source>
</reference>
<evidence type="ECO:0000313" key="4">
    <source>
        <dbReference type="Proteomes" id="UP001270362"/>
    </source>
</evidence>
<dbReference type="InterPro" id="IPR036282">
    <property type="entry name" value="Glutathione-S-Trfase_C_sf"/>
</dbReference>
<evidence type="ECO:0000259" key="1">
    <source>
        <dbReference type="Pfam" id="PF13409"/>
    </source>
</evidence>
<dbReference type="Pfam" id="PF13409">
    <property type="entry name" value="GST_N_2"/>
    <property type="match status" value="1"/>
</dbReference>
<dbReference type="AlphaFoldDB" id="A0AAE1CG90"/>
<evidence type="ECO:0000313" key="3">
    <source>
        <dbReference type="EMBL" id="KAK3693432.1"/>
    </source>
</evidence>
<protein>
    <recommendedName>
        <fullName evidence="5">GST N-terminal domain-containing protein</fullName>
    </recommendedName>
</protein>
<gene>
    <name evidence="3" type="ORF">B0T22DRAFT_420743</name>
</gene>
<keyword evidence="4" id="KW-1185">Reference proteome</keyword>
<dbReference type="CDD" id="cd03038">
    <property type="entry name" value="GST_N_etherase_LigE"/>
    <property type="match status" value="1"/>
</dbReference>
<dbReference type="Proteomes" id="UP001270362">
    <property type="component" value="Unassembled WGS sequence"/>
</dbReference>
<sequence length="243" mass="27599">MASEPIVFFDLPTRAPVKAWSLNPWRTRFVLNYKGLNYKTEWVEYPDIKARLEGHVTPNAGDPSYTIPAIRLPDGKYVMDSYKIADELEKQHPAPPLHLGAPVQLRLVELLKRVHPPFFGIFATGVPKNLLSAASIPYWYRTRSEDVGMPLDEYSRLKGGEVAFAAMAPHMRAITELLKQTPDGPFFMGKELSYTDFIWAGFLIFVRNVDGEAFERALELSGDGQAHRDLLEALKPWSERDDH</sequence>
<comment type="caution">
    <text evidence="3">The sequence shown here is derived from an EMBL/GenBank/DDBJ whole genome shotgun (WGS) entry which is preliminary data.</text>
</comment>
<dbReference type="SUPFAM" id="SSF52833">
    <property type="entry name" value="Thioredoxin-like"/>
    <property type="match status" value="1"/>
</dbReference>
<dbReference type="InterPro" id="IPR004045">
    <property type="entry name" value="Glutathione_S-Trfase_N"/>
</dbReference>
<dbReference type="Gene3D" id="3.40.30.10">
    <property type="entry name" value="Glutaredoxin"/>
    <property type="match status" value="1"/>
</dbReference>
<dbReference type="Gene3D" id="1.20.1050.10">
    <property type="match status" value="1"/>
</dbReference>
<accession>A0AAE1CG90</accession>
<feature type="domain" description="GST N-terminal" evidence="1">
    <location>
        <begin position="20"/>
        <end position="91"/>
    </location>
</feature>
<organism evidence="3 4">
    <name type="scientific">Podospora appendiculata</name>
    <dbReference type="NCBI Taxonomy" id="314037"/>
    <lineage>
        <taxon>Eukaryota</taxon>
        <taxon>Fungi</taxon>
        <taxon>Dikarya</taxon>
        <taxon>Ascomycota</taxon>
        <taxon>Pezizomycotina</taxon>
        <taxon>Sordariomycetes</taxon>
        <taxon>Sordariomycetidae</taxon>
        <taxon>Sordariales</taxon>
        <taxon>Podosporaceae</taxon>
        <taxon>Podospora</taxon>
    </lineage>
</organism>